<dbReference type="STRING" id="27342.A0A0H2RDM7"/>
<evidence type="ECO:0000259" key="3">
    <source>
        <dbReference type="Pfam" id="PF08635"/>
    </source>
</evidence>
<gene>
    <name evidence="4" type="ORF">SCHPADRAFT_917149</name>
</gene>
<feature type="domain" description="Gfo/Idh/MocA-like oxidoreductase N-terminal" evidence="2">
    <location>
        <begin position="60"/>
        <end position="215"/>
    </location>
</feature>
<dbReference type="InterPro" id="IPR052515">
    <property type="entry name" value="Gfo/Idh/MocA_Oxidoreductase"/>
</dbReference>
<dbReference type="EMBL" id="KQ086128">
    <property type="protein sequence ID" value="KLO07633.1"/>
    <property type="molecule type" value="Genomic_DNA"/>
</dbReference>
<evidence type="ECO:0000313" key="4">
    <source>
        <dbReference type="EMBL" id="KLO07633.1"/>
    </source>
</evidence>
<sequence>MTSMKPSANGRKSSKGAQQTDSVPNGERRPRLSSRHPSIDPERLVRMDRVRHVVGRPNDFNVVFVGAGNMMFGSDEGPWNHSFRFEHKLGPRLKVIAVIDPSVERAQAALQQKCDSFVVSAYQDTRIYRSFDEYVTSDADNGVPKPHAFLIGSPPMFRGSTVPGRDVEMQILKHFPGVPFFVEKPVATGPETELQDLLSVSKEIKESNAVCSVGYMLRYLKAVQMMKQIIEENNLTVMATIARYACAYEKIAKPDWWDKARSFGPIIEQATHFCDLSRYFGGEVDVSTVQAHSLEWDEEAGYLSKLPIDESEIPPEQRIPRVTSANWKYECGAVGTLIHLVSLQGSNYSCELQVFADGYSFKLENPYQQPVLYVRRPGDDYEETYRFPDDDPFFSEVSNWIDVIEDIEEDPESGKILSPFDDAVKTYEFTWAIRRASEMDRKTKEGRTKTVKPHLPN</sequence>
<dbReference type="Gene3D" id="3.40.50.720">
    <property type="entry name" value="NAD(P)-binding Rossmann-like Domain"/>
    <property type="match status" value="1"/>
</dbReference>
<reference evidence="4 5" key="1">
    <citation type="submission" date="2015-04" db="EMBL/GenBank/DDBJ databases">
        <title>Complete genome sequence of Schizopora paradoxa KUC8140, a cosmopolitan wood degrader in East Asia.</title>
        <authorList>
            <consortium name="DOE Joint Genome Institute"/>
            <person name="Min B."/>
            <person name="Park H."/>
            <person name="Jang Y."/>
            <person name="Kim J.-J."/>
            <person name="Kim K.H."/>
            <person name="Pangilinan J."/>
            <person name="Lipzen A."/>
            <person name="Riley R."/>
            <person name="Grigoriev I.V."/>
            <person name="Spatafora J.W."/>
            <person name="Choi I.-G."/>
        </authorList>
    </citation>
    <scope>NUCLEOTIDE SEQUENCE [LARGE SCALE GENOMIC DNA]</scope>
    <source>
        <strain evidence="4 5">KUC8140</strain>
    </source>
</reference>
<accession>A0A0H2RDM7</accession>
<dbReference type="SUPFAM" id="SSF55347">
    <property type="entry name" value="Glyceraldehyde-3-phosphate dehydrogenase-like, C-terminal domain"/>
    <property type="match status" value="1"/>
</dbReference>
<dbReference type="PANTHER" id="PTHR43249:SF1">
    <property type="entry name" value="D-GLUCOSIDE 3-DEHYDROGENASE"/>
    <property type="match status" value="1"/>
</dbReference>
<keyword evidence="5" id="KW-1185">Reference proteome</keyword>
<name>A0A0H2RDM7_9AGAM</name>
<dbReference type="InterPro" id="IPR000683">
    <property type="entry name" value="Gfo/Idh/MocA-like_OxRdtase_N"/>
</dbReference>
<dbReference type="InterPro" id="IPR013944">
    <property type="entry name" value="OxRdtase_put_C"/>
</dbReference>
<evidence type="ECO:0008006" key="6">
    <source>
        <dbReference type="Google" id="ProtNLM"/>
    </source>
</evidence>
<dbReference type="Pfam" id="PF08635">
    <property type="entry name" value="ox_reductase_C"/>
    <property type="match status" value="1"/>
</dbReference>
<proteinExistence type="predicted"/>
<dbReference type="InParanoid" id="A0A0H2RDM7"/>
<dbReference type="InterPro" id="IPR036291">
    <property type="entry name" value="NAD(P)-bd_dom_sf"/>
</dbReference>
<evidence type="ECO:0000313" key="5">
    <source>
        <dbReference type="Proteomes" id="UP000053477"/>
    </source>
</evidence>
<dbReference type="Gene3D" id="3.30.360.10">
    <property type="entry name" value="Dihydrodipicolinate Reductase, domain 2"/>
    <property type="match status" value="1"/>
</dbReference>
<feature type="region of interest" description="Disordered" evidence="1">
    <location>
        <begin position="1"/>
        <end position="43"/>
    </location>
</feature>
<dbReference type="AlphaFoldDB" id="A0A0H2RDM7"/>
<protein>
    <recommendedName>
        <fullName evidence="6">NAD(P)-binding protein</fullName>
    </recommendedName>
</protein>
<evidence type="ECO:0000259" key="2">
    <source>
        <dbReference type="Pfam" id="PF01408"/>
    </source>
</evidence>
<evidence type="ECO:0000256" key="1">
    <source>
        <dbReference type="SAM" id="MobiDB-lite"/>
    </source>
</evidence>
<dbReference type="OrthoDB" id="10250282at2759"/>
<dbReference type="Proteomes" id="UP000053477">
    <property type="component" value="Unassembled WGS sequence"/>
</dbReference>
<dbReference type="PANTHER" id="PTHR43249">
    <property type="entry name" value="UDP-N-ACETYL-2-AMINO-2-DEOXY-D-GLUCURONATE OXIDASE"/>
    <property type="match status" value="1"/>
</dbReference>
<organism evidence="4 5">
    <name type="scientific">Schizopora paradoxa</name>
    <dbReference type="NCBI Taxonomy" id="27342"/>
    <lineage>
        <taxon>Eukaryota</taxon>
        <taxon>Fungi</taxon>
        <taxon>Dikarya</taxon>
        <taxon>Basidiomycota</taxon>
        <taxon>Agaricomycotina</taxon>
        <taxon>Agaricomycetes</taxon>
        <taxon>Hymenochaetales</taxon>
        <taxon>Schizoporaceae</taxon>
        <taxon>Schizopora</taxon>
    </lineage>
</organism>
<feature type="domain" description="Oxidoreductase putative C-terminal" evidence="3">
    <location>
        <begin position="218"/>
        <end position="359"/>
    </location>
</feature>
<dbReference type="SUPFAM" id="SSF51735">
    <property type="entry name" value="NAD(P)-binding Rossmann-fold domains"/>
    <property type="match status" value="1"/>
</dbReference>
<dbReference type="Pfam" id="PF01408">
    <property type="entry name" value="GFO_IDH_MocA"/>
    <property type="match status" value="1"/>
</dbReference>
<dbReference type="GO" id="GO:0000166">
    <property type="term" value="F:nucleotide binding"/>
    <property type="evidence" value="ECO:0007669"/>
    <property type="project" value="InterPro"/>
</dbReference>